<feature type="transmembrane region" description="Helical" evidence="1">
    <location>
        <begin position="51"/>
        <end position="68"/>
    </location>
</feature>
<keyword evidence="1" id="KW-1133">Transmembrane helix</keyword>
<evidence type="ECO:0000313" key="3">
    <source>
        <dbReference type="Proteomes" id="UP000298416"/>
    </source>
</evidence>
<comment type="caution">
    <text evidence="2">The sequence shown here is derived from an EMBL/GenBank/DDBJ whole genome shotgun (WGS) entry which is preliminary data.</text>
</comment>
<organism evidence="2">
    <name type="scientific">Salvia splendens</name>
    <name type="common">Scarlet sage</name>
    <dbReference type="NCBI Taxonomy" id="180675"/>
    <lineage>
        <taxon>Eukaryota</taxon>
        <taxon>Viridiplantae</taxon>
        <taxon>Streptophyta</taxon>
        <taxon>Embryophyta</taxon>
        <taxon>Tracheophyta</taxon>
        <taxon>Spermatophyta</taxon>
        <taxon>Magnoliopsida</taxon>
        <taxon>eudicotyledons</taxon>
        <taxon>Gunneridae</taxon>
        <taxon>Pentapetalae</taxon>
        <taxon>asterids</taxon>
        <taxon>lamiids</taxon>
        <taxon>Lamiales</taxon>
        <taxon>Lamiaceae</taxon>
        <taxon>Nepetoideae</taxon>
        <taxon>Mentheae</taxon>
        <taxon>Salviinae</taxon>
        <taxon>Salvia</taxon>
        <taxon>Salvia subgen. Calosphace</taxon>
        <taxon>core Calosphace</taxon>
    </lineage>
</organism>
<sequence>MNTCKQNDTYESVQKGDKQLLVDTEKRREKMAGLNEWGGVNSRRNLPYNPYAMAAVGVAVVGGIWYMYRNKSNVTRGRGA</sequence>
<protein>
    <submittedName>
        <fullName evidence="2">Uncharacterized protein</fullName>
    </submittedName>
</protein>
<keyword evidence="1" id="KW-0472">Membrane</keyword>
<evidence type="ECO:0000256" key="1">
    <source>
        <dbReference type="SAM" id="Phobius"/>
    </source>
</evidence>
<reference evidence="2" key="2">
    <citation type="submission" date="2020-08" db="EMBL/GenBank/DDBJ databases">
        <title>Plant Genome Project.</title>
        <authorList>
            <person name="Zhang R.-G."/>
        </authorList>
    </citation>
    <scope>NUCLEOTIDE SEQUENCE</scope>
    <source>
        <strain evidence="2">Huo1</strain>
        <tissue evidence="2">Leaf</tissue>
    </source>
</reference>
<evidence type="ECO:0000313" key="2">
    <source>
        <dbReference type="EMBL" id="KAG6433214.1"/>
    </source>
</evidence>
<name>A0A8X9AB18_SALSN</name>
<reference evidence="2" key="1">
    <citation type="submission" date="2018-01" db="EMBL/GenBank/DDBJ databases">
        <authorList>
            <person name="Mao J.F."/>
        </authorList>
    </citation>
    <scope>NUCLEOTIDE SEQUENCE</scope>
    <source>
        <strain evidence="2">Huo1</strain>
        <tissue evidence="2">Leaf</tissue>
    </source>
</reference>
<dbReference type="Proteomes" id="UP000298416">
    <property type="component" value="Unassembled WGS sequence"/>
</dbReference>
<keyword evidence="1" id="KW-0812">Transmembrane</keyword>
<proteinExistence type="predicted"/>
<dbReference type="AlphaFoldDB" id="A0A8X9AB18"/>
<dbReference type="EMBL" id="PNBA02000002">
    <property type="protein sequence ID" value="KAG6433214.1"/>
    <property type="molecule type" value="Genomic_DNA"/>
</dbReference>
<accession>A0A8X9AB18</accession>
<keyword evidence="3" id="KW-1185">Reference proteome</keyword>
<gene>
    <name evidence="2" type="ORF">SASPL_104822</name>
</gene>